<keyword evidence="6" id="KW-0675">Receptor</keyword>
<evidence type="ECO:0000256" key="8">
    <source>
        <dbReference type="SAM" id="Phobius"/>
    </source>
</evidence>
<evidence type="ECO:0000313" key="11">
    <source>
        <dbReference type="EMBL" id="KAL1271744.1"/>
    </source>
</evidence>
<dbReference type="InterPro" id="IPR013783">
    <property type="entry name" value="Ig-like_fold"/>
</dbReference>
<evidence type="ECO:0000256" key="6">
    <source>
        <dbReference type="ARBA" id="ARBA00023170"/>
    </source>
</evidence>
<evidence type="ECO:0000256" key="1">
    <source>
        <dbReference type="ARBA" id="ARBA00004479"/>
    </source>
</evidence>
<feature type="transmembrane region" description="Helical" evidence="8">
    <location>
        <begin position="324"/>
        <end position="348"/>
    </location>
</feature>
<dbReference type="Proteomes" id="UP001558613">
    <property type="component" value="Unassembled WGS sequence"/>
</dbReference>
<evidence type="ECO:0000256" key="4">
    <source>
        <dbReference type="ARBA" id="ARBA00022989"/>
    </source>
</evidence>
<evidence type="ECO:0000256" key="7">
    <source>
        <dbReference type="ARBA" id="ARBA00023180"/>
    </source>
</evidence>
<dbReference type="PROSITE" id="PS50853">
    <property type="entry name" value="FN3"/>
    <property type="match status" value="1"/>
</dbReference>
<evidence type="ECO:0000256" key="3">
    <source>
        <dbReference type="ARBA" id="ARBA00022729"/>
    </source>
</evidence>
<sequence>MMFRVWDTTLMICFSVSLMFVGADSITALPPPENLTFKWETPFTLNLTWEKPKDLRQNCKVNYTVEVRHSQNCSEKPKLDNSQTRRVQNTSCKFNISNVNGLCISVTVNPENCGNKNPSPPLERSLSRPKVLLVTNRSYEYSHERLKCTWTPVADIQDLSFYYWSHKNETVIKCNEQKIGECIIHSAFLKDEPEMFYLFNGTSNGERVNNTFRDERPPHYVKLNKPKLKIQRSGNTLLFKTEASDLNEFKSCCYICNYTYSMCDKIPQERLRNDCEDGNEVVVDYDSNCKYTARVQIIFSERCGAGKSDPSDEVEYGENRDPKLLALLAVIIIPLIVSCCLIVSLVLLRRHKDIIFPKIPEPTLIFKDILINNIRTTEDLRSPADDRLYVPLEEIVESKISLEPEAPLVLNTTDKQAPPILFEWTSTSLITVASNLLFLARQWLVFIECIVKIRKAVNRLNWGRLADSDYLACEARTVPSQHI</sequence>
<reference evidence="11 12" key="1">
    <citation type="submission" date="2023-09" db="EMBL/GenBank/DDBJ databases">
        <authorList>
            <person name="Wang M."/>
        </authorList>
    </citation>
    <scope>NUCLEOTIDE SEQUENCE [LARGE SCALE GENOMIC DNA]</scope>
    <source>
        <strain evidence="11">GT-2023</strain>
        <tissue evidence="11">Liver</tissue>
    </source>
</reference>
<feature type="domain" description="Fibronectin type-III" evidence="10">
    <location>
        <begin position="31"/>
        <end position="129"/>
    </location>
</feature>
<dbReference type="PANTHER" id="PTHR23037:SF46">
    <property type="entry name" value="INTERLEUKIN 5 RECEPTOR SUBUNIT ALPHA"/>
    <property type="match status" value="1"/>
</dbReference>
<keyword evidence="12" id="KW-1185">Reference proteome</keyword>
<evidence type="ECO:0000256" key="2">
    <source>
        <dbReference type="ARBA" id="ARBA00022692"/>
    </source>
</evidence>
<accession>A0ABR3N497</accession>
<dbReference type="InterPro" id="IPR036116">
    <property type="entry name" value="FN3_sf"/>
</dbReference>
<evidence type="ECO:0000313" key="12">
    <source>
        <dbReference type="Proteomes" id="UP001558613"/>
    </source>
</evidence>
<keyword evidence="7" id="KW-0325">Glycoprotein</keyword>
<dbReference type="InterPro" id="IPR003961">
    <property type="entry name" value="FN3_dom"/>
</dbReference>
<comment type="subcellular location">
    <subcellularLocation>
        <location evidence="1">Membrane</location>
        <topology evidence="1">Single-pass type I membrane protein</topology>
    </subcellularLocation>
</comment>
<feature type="chain" id="PRO_5045713342" description="Fibronectin type-III domain-containing protein" evidence="9">
    <location>
        <begin position="24"/>
        <end position="483"/>
    </location>
</feature>
<gene>
    <name evidence="11" type="ORF">QQF64_030760</name>
</gene>
<comment type="caution">
    <text evidence="11">The sequence shown here is derived from an EMBL/GenBank/DDBJ whole genome shotgun (WGS) entry which is preliminary data.</text>
</comment>
<organism evidence="11 12">
    <name type="scientific">Cirrhinus molitorella</name>
    <name type="common">mud carp</name>
    <dbReference type="NCBI Taxonomy" id="172907"/>
    <lineage>
        <taxon>Eukaryota</taxon>
        <taxon>Metazoa</taxon>
        <taxon>Chordata</taxon>
        <taxon>Craniata</taxon>
        <taxon>Vertebrata</taxon>
        <taxon>Euteleostomi</taxon>
        <taxon>Actinopterygii</taxon>
        <taxon>Neopterygii</taxon>
        <taxon>Teleostei</taxon>
        <taxon>Ostariophysi</taxon>
        <taxon>Cypriniformes</taxon>
        <taxon>Cyprinidae</taxon>
        <taxon>Labeoninae</taxon>
        <taxon>Labeonini</taxon>
        <taxon>Cirrhinus</taxon>
    </lineage>
</organism>
<feature type="signal peptide" evidence="9">
    <location>
        <begin position="1"/>
        <end position="23"/>
    </location>
</feature>
<keyword evidence="5 8" id="KW-0472">Membrane</keyword>
<evidence type="ECO:0000256" key="9">
    <source>
        <dbReference type="SAM" id="SignalP"/>
    </source>
</evidence>
<keyword evidence="3 9" id="KW-0732">Signal</keyword>
<name>A0ABR3N497_9TELE</name>
<evidence type="ECO:0000256" key="5">
    <source>
        <dbReference type="ARBA" id="ARBA00023136"/>
    </source>
</evidence>
<protein>
    <recommendedName>
        <fullName evidence="10">Fibronectin type-III domain-containing protein</fullName>
    </recommendedName>
</protein>
<dbReference type="Gene3D" id="2.60.40.10">
    <property type="entry name" value="Immunoglobulins"/>
    <property type="match status" value="1"/>
</dbReference>
<keyword evidence="2 8" id="KW-0812">Transmembrane</keyword>
<dbReference type="SUPFAM" id="SSF49265">
    <property type="entry name" value="Fibronectin type III"/>
    <property type="match status" value="1"/>
</dbReference>
<dbReference type="EMBL" id="JAYMGO010000007">
    <property type="protein sequence ID" value="KAL1271744.1"/>
    <property type="molecule type" value="Genomic_DNA"/>
</dbReference>
<dbReference type="PANTHER" id="PTHR23037">
    <property type="entry name" value="CYTOKINE RECEPTOR"/>
    <property type="match status" value="1"/>
</dbReference>
<keyword evidence="4 8" id="KW-1133">Transmembrane helix</keyword>
<proteinExistence type="predicted"/>
<evidence type="ECO:0000259" key="10">
    <source>
        <dbReference type="PROSITE" id="PS50853"/>
    </source>
</evidence>